<organism evidence="2 3">
    <name type="scientific">Paramuricea clavata</name>
    <name type="common">Red gorgonian</name>
    <name type="synonym">Violescent sea-whip</name>
    <dbReference type="NCBI Taxonomy" id="317549"/>
    <lineage>
        <taxon>Eukaryota</taxon>
        <taxon>Metazoa</taxon>
        <taxon>Cnidaria</taxon>
        <taxon>Anthozoa</taxon>
        <taxon>Octocorallia</taxon>
        <taxon>Malacalcyonacea</taxon>
        <taxon>Plexauridae</taxon>
        <taxon>Paramuricea</taxon>
    </lineage>
</organism>
<dbReference type="Gene3D" id="3.30.70.270">
    <property type="match status" value="1"/>
</dbReference>
<dbReference type="AlphaFoldDB" id="A0A6S7GPS7"/>
<evidence type="ECO:0000313" key="3">
    <source>
        <dbReference type="Proteomes" id="UP001152795"/>
    </source>
</evidence>
<dbReference type="Gene3D" id="3.10.10.10">
    <property type="entry name" value="HIV Type 1 Reverse Transcriptase, subunit A, domain 1"/>
    <property type="match status" value="1"/>
</dbReference>
<dbReference type="SUPFAM" id="SSF56672">
    <property type="entry name" value="DNA/RNA polymerases"/>
    <property type="match status" value="1"/>
</dbReference>
<protein>
    <submittedName>
        <fullName evidence="2">Uncharacterized protein</fullName>
    </submittedName>
</protein>
<dbReference type="PANTHER" id="PTHR37984:SF8">
    <property type="entry name" value="CCHC-TYPE DOMAIN-CONTAINING PROTEIN"/>
    <property type="match status" value="1"/>
</dbReference>
<feature type="compositionally biased region" description="Basic and acidic residues" evidence="1">
    <location>
        <begin position="44"/>
        <end position="61"/>
    </location>
</feature>
<keyword evidence="3" id="KW-1185">Reference proteome</keyword>
<dbReference type="InterPro" id="IPR043128">
    <property type="entry name" value="Rev_trsase/Diguanyl_cyclase"/>
</dbReference>
<dbReference type="Proteomes" id="UP001152795">
    <property type="component" value="Unassembled WGS sequence"/>
</dbReference>
<proteinExistence type="predicted"/>
<dbReference type="InterPro" id="IPR050951">
    <property type="entry name" value="Retrovirus_Pol_polyprotein"/>
</dbReference>
<dbReference type="PANTHER" id="PTHR37984">
    <property type="entry name" value="PROTEIN CBG26694"/>
    <property type="match status" value="1"/>
</dbReference>
<sequence>MRMCLTQEVGNFLVINSISKLTRMLNQYKLSLTDTDLCGKSGKGKQETGKVMRGRYDSSSSTDHRVAISNTLVREKPDRRIRIDPSRTVNKAIRRHVQPVPTIEENLPFLRTSAKVFTVEDVSEAFHNIELNNESSLLTTFQSPNERYRYKRISSGREEYQRRQQEFLEK</sequence>
<evidence type="ECO:0000256" key="1">
    <source>
        <dbReference type="SAM" id="MobiDB-lite"/>
    </source>
</evidence>
<feature type="region of interest" description="Disordered" evidence="1">
    <location>
        <begin position="41"/>
        <end position="61"/>
    </location>
</feature>
<comment type="caution">
    <text evidence="2">The sequence shown here is derived from an EMBL/GenBank/DDBJ whole genome shotgun (WGS) entry which is preliminary data.</text>
</comment>
<accession>A0A6S7GPS7</accession>
<dbReference type="EMBL" id="CACRXK020002679">
    <property type="protein sequence ID" value="CAB3995524.1"/>
    <property type="molecule type" value="Genomic_DNA"/>
</dbReference>
<dbReference type="InterPro" id="IPR043502">
    <property type="entry name" value="DNA/RNA_pol_sf"/>
</dbReference>
<evidence type="ECO:0000313" key="2">
    <source>
        <dbReference type="EMBL" id="CAB3995524.1"/>
    </source>
</evidence>
<name>A0A6S7GPS7_PARCT</name>
<gene>
    <name evidence="2" type="ORF">PACLA_8A066491</name>
</gene>
<reference evidence="2" key="1">
    <citation type="submission" date="2020-04" db="EMBL/GenBank/DDBJ databases">
        <authorList>
            <person name="Alioto T."/>
            <person name="Alioto T."/>
            <person name="Gomez Garrido J."/>
        </authorList>
    </citation>
    <scope>NUCLEOTIDE SEQUENCE</scope>
    <source>
        <strain evidence="2">A484AB</strain>
    </source>
</reference>